<feature type="region of interest" description="Disordered" evidence="7">
    <location>
        <begin position="847"/>
        <end position="868"/>
    </location>
</feature>
<dbReference type="InterPro" id="IPR001841">
    <property type="entry name" value="Znf_RING"/>
</dbReference>
<dbReference type="Pfam" id="PF23341">
    <property type="entry name" value="PEP5_VPS11_N"/>
    <property type="match status" value="1"/>
</dbReference>
<gene>
    <name evidence="10" type="primary">LOC111600820</name>
</gene>
<evidence type="ECO:0000256" key="7">
    <source>
        <dbReference type="SAM" id="MobiDB-lite"/>
    </source>
</evidence>
<dbReference type="CTD" id="55823"/>
<dbReference type="KEGG" id="dhe:111600820"/>
<dbReference type="GO" id="GO:0006904">
    <property type="term" value="P:vesicle docking involved in exocytosis"/>
    <property type="evidence" value="ECO:0007669"/>
    <property type="project" value="TreeGrafter"/>
</dbReference>
<keyword evidence="3 6" id="KW-0863">Zinc-finger</keyword>
<evidence type="ECO:0000256" key="5">
    <source>
        <dbReference type="ARBA" id="ARBA00023136"/>
    </source>
</evidence>
<dbReference type="GO" id="GO:0030897">
    <property type="term" value="C:HOPS complex"/>
    <property type="evidence" value="ECO:0007669"/>
    <property type="project" value="TreeGrafter"/>
</dbReference>
<dbReference type="GeneID" id="111600820"/>
<evidence type="ECO:0000256" key="3">
    <source>
        <dbReference type="ARBA" id="ARBA00022771"/>
    </source>
</evidence>
<evidence type="ECO:0000256" key="1">
    <source>
        <dbReference type="ARBA" id="ARBA00004492"/>
    </source>
</evidence>
<dbReference type="GO" id="GO:0031902">
    <property type="term" value="C:late endosome membrane"/>
    <property type="evidence" value="ECO:0007669"/>
    <property type="project" value="UniProtKB-SubCell"/>
</dbReference>
<dbReference type="GO" id="GO:0007032">
    <property type="term" value="P:endosome organization"/>
    <property type="evidence" value="ECO:0007669"/>
    <property type="project" value="TreeGrafter"/>
</dbReference>
<dbReference type="GO" id="GO:0030674">
    <property type="term" value="F:protein-macromolecule adaptor activity"/>
    <property type="evidence" value="ECO:0007669"/>
    <property type="project" value="TreeGrafter"/>
</dbReference>
<dbReference type="GO" id="GO:0007033">
    <property type="term" value="P:vacuole organization"/>
    <property type="evidence" value="ECO:0007669"/>
    <property type="project" value="TreeGrafter"/>
</dbReference>
<reference evidence="10" key="1">
    <citation type="submission" date="2025-08" db="UniProtKB">
        <authorList>
            <consortium name="RefSeq"/>
        </authorList>
    </citation>
    <scope>IDENTIFICATION</scope>
    <source>
        <strain evidence="10">15085-1641.00</strain>
        <tissue evidence="10">Whole body</tissue>
    </source>
</reference>
<evidence type="ECO:0000256" key="4">
    <source>
        <dbReference type="ARBA" id="ARBA00022833"/>
    </source>
</evidence>
<comment type="subcellular location">
    <subcellularLocation>
        <location evidence="1">Late endosome membrane</location>
        <topology evidence="1">Peripheral membrane protein</topology>
        <orientation evidence="1">Cytoplasmic side</orientation>
    </subcellularLocation>
</comment>
<dbReference type="PANTHER" id="PTHR23323">
    <property type="entry name" value="VACUOLAR PROTEIN SORTING-ASSOCIATED PROTEIN"/>
    <property type="match status" value="1"/>
</dbReference>
<evidence type="ECO:0000259" key="8">
    <source>
        <dbReference type="PROSITE" id="PS50089"/>
    </source>
</evidence>
<keyword evidence="9" id="KW-1185">Reference proteome</keyword>
<dbReference type="Proteomes" id="UP000504633">
    <property type="component" value="Unplaced"/>
</dbReference>
<sequence length="868" mass="99878">MSLLEWKSVELFDFVTLPSIQLNENNTEITSHCCNIVKAANGRTSTTFVFCAKSGNVYVVIKNGVKSRQIIFKCHDSHKPIKLCSITTTNLLAIVSQKDKYALCICIYDLNQIKKEEHPPCISTANMQVSSTATSLHIAVIGPDKLLALGVGFEKGDILLHFGTNRELALSIRRHTVALSPINGIQFTTCDQQNEMRAFNVFVISVDAIYCLVLNDKNTIDSKMVLDNNKNISNQCCTLSQPVVSDSFLVVGRNDAIYCFRSDCRGPCYAIEGQKQFLSWIDNYLLVVVKTNFGSAITVVDIDNKLIVLHKRISTVMDIISFNKLYYFITKDENSKNVCAFNVYALNEYQINIKVRTLIEKCMHDSALMMLEREENPHQYDDVAYVRLKYGNNLLAKGFYARAVSEYAQTIGILKPYHIISKLLSSRHNDNLIQYVNNLLKSKIITNEHHKLLQRCLDRTSLRSRIEQLWISRNDTTRISDFKQISVRSSNMSHLMDTWNNFQETDFNNNDESDIFNFYLEYGKELLLADTTIVLNTMKSLVKSKKIKDILRFLIIFPNYLEFNANLLSYYVENCSFCDEKLLYYLLTLYLGLWREKKILSKDITDLVKKMPIRFEKILTLSKTYLFNIDIENLGTNEEPQFISEEHKNFLQCLNQHIKKNPNLTSLLTISHQSLLTILQKLCGGSEIKLRDTKPFLTEKFIKNTIDAKSELKSIADLNCEIAIHSSLESHYKQNPIEFRNRYCDVCRQSLHMPAIYYLCQHSFHKDCLRFNYNIKEGDDVGCVLCATNLKYFESDDENIYLSCKSYDIIKGISNVFASGIDNLLISEDCDKEEYYNAVVSNDMTNQNTSERTKNPFDDNYDSKYNCS</sequence>
<dbReference type="GO" id="GO:0048284">
    <property type="term" value="P:organelle fusion"/>
    <property type="evidence" value="ECO:0007669"/>
    <property type="project" value="TreeGrafter"/>
</dbReference>
<keyword evidence="2" id="KW-0479">Metal-binding</keyword>
<name>A0A6J1M1P6_DROHY</name>
<dbReference type="PROSITE" id="PS50089">
    <property type="entry name" value="ZF_RING_2"/>
    <property type="match status" value="1"/>
</dbReference>
<keyword evidence="4" id="KW-0862">Zinc</keyword>
<dbReference type="OMA" id="SVLEWKK"/>
<accession>A0A6J1M1P6</accession>
<dbReference type="AlphaFoldDB" id="A0A6J1M1P6"/>
<keyword evidence="5" id="KW-0472">Membrane</keyword>
<dbReference type="InterPro" id="IPR057307">
    <property type="entry name" value="PEP5_VPS11_N"/>
</dbReference>
<dbReference type="GO" id="GO:0008270">
    <property type="term" value="F:zinc ion binding"/>
    <property type="evidence" value="ECO:0007669"/>
    <property type="project" value="UniProtKB-KW"/>
</dbReference>
<feature type="domain" description="RING-type" evidence="8">
    <location>
        <begin position="744"/>
        <end position="786"/>
    </location>
</feature>
<evidence type="ECO:0000256" key="6">
    <source>
        <dbReference type="PROSITE-ProRule" id="PRU00175"/>
    </source>
</evidence>
<dbReference type="OrthoDB" id="26184at2759"/>
<evidence type="ECO:0000313" key="10">
    <source>
        <dbReference type="RefSeq" id="XP_023172888.2"/>
    </source>
</evidence>
<proteinExistence type="predicted"/>
<evidence type="ECO:0000313" key="9">
    <source>
        <dbReference type="Proteomes" id="UP000504633"/>
    </source>
</evidence>
<protein>
    <submittedName>
        <fullName evidence="10">Vacuolar protein sorting-associated protein 11 homolog</fullName>
    </submittedName>
</protein>
<dbReference type="SUPFAM" id="SSF57850">
    <property type="entry name" value="RING/U-box"/>
    <property type="match status" value="1"/>
</dbReference>
<evidence type="ECO:0000256" key="2">
    <source>
        <dbReference type="ARBA" id="ARBA00022723"/>
    </source>
</evidence>
<dbReference type="RefSeq" id="XP_023172888.2">
    <property type="nucleotide sequence ID" value="XM_023317120.2"/>
</dbReference>
<organism evidence="9 10">
    <name type="scientific">Drosophila hydei</name>
    <name type="common">Fruit fly</name>
    <dbReference type="NCBI Taxonomy" id="7224"/>
    <lineage>
        <taxon>Eukaryota</taxon>
        <taxon>Metazoa</taxon>
        <taxon>Ecdysozoa</taxon>
        <taxon>Arthropoda</taxon>
        <taxon>Hexapoda</taxon>
        <taxon>Insecta</taxon>
        <taxon>Pterygota</taxon>
        <taxon>Neoptera</taxon>
        <taxon>Endopterygota</taxon>
        <taxon>Diptera</taxon>
        <taxon>Brachycera</taxon>
        <taxon>Muscomorpha</taxon>
        <taxon>Ephydroidea</taxon>
        <taxon>Drosophilidae</taxon>
        <taxon>Drosophila</taxon>
    </lineage>
</organism>
<dbReference type="PANTHER" id="PTHR23323:SF24">
    <property type="entry name" value="VACUOLAR PROTEIN SORTING-ASSOCIATED PROTEIN 11 HOMOLOG"/>
    <property type="match status" value="1"/>
</dbReference>